<evidence type="ECO:0000313" key="2">
    <source>
        <dbReference type="EMBL" id="GEZ28480.1"/>
    </source>
</evidence>
<dbReference type="EMBL" id="BKCJ010260993">
    <property type="protein sequence ID" value="GEZ28480.1"/>
    <property type="molecule type" value="Genomic_DNA"/>
</dbReference>
<proteinExistence type="predicted"/>
<comment type="caution">
    <text evidence="2">The sequence shown here is derived from an EMBL/GenBank/DDBJ whole genome shotgun (WGS) entry which is preliminary data.</text>
</comment>
<protein>
    <submittedName>
        <fullName evidence="2">Uncharacterized protein</fullName>
    </submittedName>
</protein>
<name>A0A699I8U6_TANCI</name>
<organism evidence="2">
    <name type="scientific">Tanacetum cinerariifolium</name>
    <name type="common">Dalmatian daisy</name>
    <name type="synonym">Chrysanthemum cinerariifolium</name>
    <dbReference type="NCBI Taxonomy" id="118510"/>
    <lineage>
        <taxon>Eukaryota</taxon>
        <taxon>Viridiplantae</taxon>
        <taxon>Streptophyta</taxon>
        <taxon>Embryophyta</taxon>
        <taxon>Tracheophyta</taxon>
        <taxon>Spermatophyta</taxon>
        <taxon>Magnoliopsida</taxon>
        <taxon>eudicotyledons</taxon>
        <taxon>Gunneridae</taxon>
        <taxon>Pentapetalae</taxon>
        <taxon>asterids</taxon>
        <taxon>campanulids</taxon>
        <taxon>Asterales</taxon>
        <taxon>Asteraceae</taxon>
        <taxon>Asteroideae</taxon>
        <taxon>Anthemideae</taxon>
        <taxon>Anthemidinae</taxon>
        <taxon>Tanacetum</taxon>
    </lineage>
</organism>
<reference evidence="2" key="1">
    <citation type="journal article" date="2019" name="Sci. Rep.">
        <title>Draft genome of Tanacetum cinerariifolium, the natural source of mosquito coil.</title>
        <authorList>
            <person name="Yamashiro T."/>
            <person name="Shiraishi A."/>
            <person name="Satake H."/>
            <person name="Nakayama K."/>
        </authorList>
    </citation>
    <scope>NUCLEOTIDE SEQUENCE</scope>
</reference>
<dbReference type="AlphaFoldDB" id="A0A699I8U6"/>
<feature type="compositionally biased region" description="Basic and acidic residues" evidence="1">
    <location>
        <begin position="53"/>
        <end position="77"/>
    </location>
</feature>
<gene>
    <name evidence="2" type="ORF">Tci_500453</name>
</gene>
<accession>A0A699I8U6</accession>
<sequence length="150" mass="16209">MRPFGCPVTILSTLDPLGLKKNIDVGQTREDNVSTQQYIMLPLWSCISSSYKSSDEKDRDDTADDDAGKKNVKEPAKCDRELLHRKAPRASNINTFNTVSTPVNAANAFRGVNTTSTSGIFSAAGPSFVPLGGSFPDDPLMPDLEDTAEV</sequence>
<evidence type="ECO:0000256" key="1">
    <source>
        <dbReference type="SAM" id="MobiDB-lite"/>
    </source>
</evidence>
<feature type="region of interest" description="Disordered" evidence="1">
    <location>
        <begin position="50"/>
        <end position="77"/>
    </location>
</feature>